<reference evidence="2" key="1">
    <citation type="journal article" date="2016" name="Nat. Biotechnol.">
        <title>Sequencing wild and cultivated cassava and related species reveals extensive interspecific hybridization and genetic diversity.</title>
        <authorList>
            <person name="Bredeson J.V."/>
            <person name="Lyons J.B."/>
            <person name="Prochnik S.E."/>
            <person name="Wu G.A."/>
            <person name="Ha C.M."/>
            <person name="Edsinger-Gonzales E."/>
            <person name="Grimwood J."/>
            <person name="Schmutz J."/>
            <person name="Rabbi I.Y."/>
            <person name="Egesi C."/>
            <person name="Nauluvula P."/>
            <person name="Lebot V."/>
            <person name="Ndunguru J."/>
            <person name="Mkamilo G."/>
            <person name="Bart R.S."/>
            <person name="Setter T.L."/>
            <person name="Gleadow R.M."/>
            <person name="Kulakow P."/>
            <person name="Ferguson M.E."/>
            <person name="Rounsley S."/>
            <person name="Rokhsar D.S."/>
        </authorList>
    </citation>
    <scope>NUCLEOTIDE SEQUENCE [LARGE SCALE GENOMIC DNA]</scope>
    <source>
        <strain evidence="2">cv. AM560-2</strain>
    </source>
</reference>
<evidence type="ECO:0000313" key="2">
    <source>
        <dbReference type="Proteomes" id="UP000091857"/>
    </source>
</evidence>
<protein>
    <submittedName>
        <fullName evidence="1">Uncharacterized protein</fullName>
    </submittedName>
</protein>
<name>A0ACB7H439_MANES</name>
<accession>A0ACB7H439</accession>
<dbReference type="Proteomes" id="UP000091857">
    <property type="component" value="Chromosome 9"/>
</dbReference>
<sequence length="343" mass="38620">MLLHLLSYYTSSLYRPTSSLSRPSHFRLISARREMSLENSHLNVQRTLAFRLCTVSSYKTELLEICSDDPKLHVLFIPGNPGIVSFYKDFLESLYEFLGGSASVTAIGHISHTKKNWEHGRLFSLQQQIDHKVDFIEQELKNTGVPIVLVGHSIGSYISIETLRKTPEKVKYCIGLYPFLMLNPLSEKQTDIKKVAESSILSALLSFSMASVGLLPRCASRIIVSNSIGKSWSATAVDAACSHLLRYHTFRNMIFMALTEFRKLSETPDWAFMRENQSKMAFLFGVGDHWGPLEMFDEIAEQVPGIALSIEREGHTHSFCCSEAGSVWVAQYVASLIKNQLLS</sequence>
<keyword evidence="2" id="KW-1185">Reference proteome</keyword>
<comment type="caution">
    <text evidence="1">The sequence shown here is derived from an EMBL/GenBank/DDBJ whole genome shotgun (WGS) entry which is preliminary data.</text>
</comment>
<organism evidence="1 2">
    <name type="scientific">Manihot esculenta</name>
    <name type="common">Cassava</name>
    <name type="synonym">Jatropha manihot</name>
    <dbReference type="NCBI Taxonomy" id="3983"/>
    <lineage>
        <taxon>Eukaryota</taxon>
        <taxon>Viridiplantae</taxon>
        <taxon>Streptophyta</taxon>
        <taxon>Embryophyta</taxon>
        <taxon>Tracheophyta</taxon>
        <taxon>Spermatophyta</taxon>
        <taxon>Magnoliopsida</taxon>
        <taxon>eudicotyledons</taxon>
        <taxon>Gunneridae</taxon>
        <taxon>Pentapetalae</taxon>
        <taxon>rosids</taxon>
        <taxon>fabids</taxon>
        <taxon>Malpighiales</taxon>
        <taxon>Euphorbiaceae</taxon>
        <taxon>Crotonoideae</taxon>
        <taxon>Manihoteae</taxon>
        <taxon>Manihot</taxon>
    </lineage>
</organism>
<proteinExistence type="predicted"/>
<evidence type="ECO:0000313" key="1">
    <source>
        <dbReference type="EMBL" id="KAG8646971.1"/>
    </source>
</evidence>
<dbReference type="EMBL" id="CM004395">
    <property type="protein sequence ID" value="KAG8646971.1"/>
    <property type="molecule type" value="Genomic_DNA"/>
</dbReference>
<gene>
    <name evidence="1" type="ORF">MANES_09G048600v8</name>
</gene>